<feature type="transmembrane region" description="Helical" evidence="1">
    <location>
        <begin position="74"/>
        <end position="94"/>
    </location>
</feature>
<gene>
    <name evidence="2" type="ORF">FSB_LOCUS10389</name>
</gene>
<evidence type="ECO:0008006" key="3">
    <source>
        <dbReference type="Google" id="ProtNLM"/>
    </source>
</evidence>
<keyword evidence="1" id="KW-1133">Transmembrane helix</keyword>
<dbReference type="AlphaFoldDB" id="A0A2N9EUN1"/>
<protein>
    <recommendedName>
        <fullName evidence="3">Transmembrane protein</fullName>
    </recommendedName>
</protein>
<name>A0A2N9EUN1_FAGSY</name>
<keyword evidence="1" id="KW-0472">Membrane</keyword>
<reference evidence="2" key="1">
    <citation type="submission" date="2018-02" db="EMBL/GenBank/DDBJ databases">
        <authorList>
            <person name="Cohen D.B."/>
            <person name="Kent A.D."/>
        </authorList>
    </citation>
    <scope>NUCLEOTIDE SEQUENCE</scope>
</reference>
<keyword evidence="1" id="KW-0812">Transmembrane</keyword>
<evidence type="ECO:0000313" key="2">
    <source>
        <dbReference type="EMBL" id="SPC82507.1"/>
    </source>
</evidence>
<accession>A0A2N9EUN1</accession>
<proteinExistence type="predicted"/>
<sequence>MIGSLSKFSLSPRLPHRKLICLHDFPLSQAHGSLSLSPRLDQGLVRAVGFGGRLWVMEVVGMVGIWLWALVCEFWPWVLVVAVCLVIVGLYEWVGDDSVCIVEW</sequence>
<evidence type="ECO:0000256" key="1">
    <source>
        <dbReference type="SAM" id="Phobius"/>
    </source>
</evidence>
<dbReference type="EMBL" id="OIVN01000583">
    <property type="protein sequence ID" value="SPC82507.1"/>
    <property type="molecule type" value="Genomic_DNA"/>
</dbReference>
<organism evidence="2">
    <name type="scientific">Fagus sylvatica</name>
    <name type="common">Beechnut</name>
    <dbReference type="NCBI Taxonomy" id="28930"/>
    <lineage>
        <taxon>Eukaryota</taxon>
        <taxon>Viridiplantae</taxon>
        <taxon>Streptophyta</taxon>
        <taxon>Embryophyta</taxon>
        <taxon>Tracheophyta</taxon>
        <taxon>Spermatophyta</taxon>
        <taxon>Magnoliopsida</taxon>
        <taxon>eudicotyledons</taxon>
        <taxon>Gunneridae</taxon>
        <taxon>Pentapetalae</taxon>
        <taxon>rosids</taxon>
        <taxon>fabids</taxon>
        <taxon>Fagales</taxon>
        <taxon>Fagaceae</taxon>
        <taxon>Fagus</taxon>
    </lineage>
</organism>
<feature type="transmembrane region" description="Helical" evidence="1">
    <location>
        <begin position="44"/>
        <end position="68"/>
    </location>
</feature>